<sequence>MTTDHPEACSDAGRWVLVAGGSGGLGSAISRSLAEDGWNVALTYRRNAAAAEKIAREVTGLGRSSRIVQLDLTDPEAARDVVDEVSSSVELGGVVYAAGPHIPMKYVSAITPEIFSQTVDVDAKGCFNLLQPALRHLRENGGSVLAVSTPGITRYPKRDLLSVAPKAAVQAVIRGIAVEEGRFNVRANCIAVGLIEGEGMWDQLLERGDYTEEMFAVARKTIPLPRFGSVHDIAEAARFLMSDRASWITGQTLTVDGGYSV</sequence>
<dbReference type="PANTHER" id="PTHR43639">
    <property type="entry name" value="OXIDOREDUCTASE, SHORT-CHAIN DEHYDROGENASE/REDUCTASE FAMILY (AFU_ORTHOLOGUE AFUA_5G02870)"/>
    <property type="match status" value="1"/>
</dbReference>
<evidence type="ECO:0000256" key="1">
    <source>
        <dbReference type="ARBA" id="ARBA00006484"/>
    </source>
</evidence>
<reference evidence="3 4" key="1">
    <citation type="submission" date="2023-08" db="EMBL/GenBank/DDBJ databases">
        <authorList>
            <person name="Girao M."/>
            <person name="Carvalho M.F."/>
        </authorList>
    </citation>
    <scope>NUCLEOTIDE SEQUENCE [LARGE SCALE GENOMIC DNA]</scope>
    <source>
        <strain evidence="3 4">CC-R104</strain>
    </source>
</reference>
<dbReference type="InterPro" id="IPR002347">
    <property type="entry name" value="SDR_fam"/>
</dbReference>
<accession>A0ABU7JTD1</accession>
<proteinExistence type="inferred from homology"/>
<comment type="caution">
    <text evidence="3">The sequence shown here is derived from an EMBL/GenBank/DDBJ whole genome shotgun (WGS) entry which is preliminary data.</text>
</comment>
<dbReference type="Pfam" id="PF13561">
    <property type="entry name" value="adh_short_C2"/>
    <property type="match status" value="1"/>
</dbReference>
<dbReference type="PANTHER" id="PTHR43639:SF1">
    <property type="entry name" value="SHORT-CHAIN DEHYDROGENASE_REDUCTASE FAMILY PROTEIN"/>
    <property type="match status" value="1"/>
</dbReference>
<organism evidence="3 4">
    <name type="scientific">Rhodococcus chondri</name>
    <dbReference type="NCBI Taxonomy" id="3065941"/>
    <lineage>
        <taxon>Bacteria</taxon>
        <taxon>Bacillati</taxon>
        <taxon>Actinomycetota</taxon>
        <taxon>Actinomycetes</taxon>
        <taxon>Mycobacteriales</taxon>
        <taxon>Nocardiaceae</taxon>
        <taxon>Rhodococcus</taxon>
    </lineage>
</organism>
<protein>
    <submittedName>
        <fullName evidence="3">SDR family oxidoreductase</fullName>
    </submittedName>
</protein>
<dbReference type="EMBL" id="JAUZMZ010000065">
    <property type="protein sequence ID" value="MEE2033022.1"/>
    <property type="molecule type" value="Genomic_DNA"/>
</dbReference>
<name>A0ABU7JTD1_9NOCA</name>
<keyword evidence="4" id="KW-1185">Reference proteome</keyword>
<dbReference type="SUPFAM" id="SSF51735">
    <property type="entry name" value="NAD(P)-binding Rossmann-fold domains"/>
    <property type="match status" value="1"/>
</dbReference>
<keyword evidence="2" id="KW-0560">Oxidoreductase</keyword>
<evidence type="ECO:0000256" key="2">
    <source>
        <dbReference type="ARBA" id="ARBA00023002"/>
    </source>
</evidence>
<dbReference type="RefSeq" id="WP_330152440.1">
    <property type="nucleotide sequence ID" value="NZ_JAUZMZ010000065.1"/>
</dbReference>
<evidence type="ECO:0000313" key="3">
    <source>
        <dbReference type="EMBL" id="MEE2033022.1"/>
    </source>
</evidence>
<gene>
    <name evidence="3" type="ORF">Q8814_13020</name>
</gene>
<dbReference type="Proteomes" id="UP001331936">
    <property type="component" value="Unassembled WGS sequence"/>
</dbReference>
<dbReference type="PRINTS" id="PR00081">
    <property type="entry name" value="GDHRDH"/>
</dbReference>
<evidence type="ECO:0000313" key="4">
    <source>
        <dbReference type="Proteomes" id="UP001331936"/>
    </source>
</evidence>
<dbReference type="InterPro" id="IPR036291">
    <property type="entry name" value="NAD(P)-bd_dom_sf"/>
</dbReference>
<comment type="similarity">
    <text evidence="1">Belongs to the short-chain dehydrogenases/reductases (SDR) family.</text>
</comment>
<dbReference type="Gene3D" id="3.40.50.720">
    <property type="entry name" value="NAD(P)-binding Rossmann-like Domain"/>
    <property type="match status" value="1"/>
</dbReference>